<evidence type="ECO:0000256" key="2">
    <source>
        <dbReference type="ARBA" id="ARBA00022771"/>
    </source>
</evidence>
<dbReference type="SUPFAM" id="SSF57850">
    <property type="entry name" value="RING/U-box"/>
    <property type="match status" value="1"/>
</dbReference>
<evidence type="ECO:0000313" key="6">
    <source>
        <dbReference type="EMBL" id="KAF0972851.1"/>
    </source>
</evidence>
<dbReference type="RefSeq" id="XP_044564206.1">
    <property type="nucleotide sequence ID" value="XM_044704559.1"/>
</dbReference>
<keyword evidence="1" id="KW-0479">Metal-binding</keyword>
<dbReference type="AlphaFoldDB" id="A0A6A5BEB2"/>
<evidence type="ECO:0000256" key="1">
    <source>
        <dbReference type="ARBA" id="ARBA00022723"/>
    </source>
</evidence>
<feature type="domain" description="IBR" evidence="5">
    <location>
        <begin position="125"/>
        <end position="174"/>
    </location>
</feature>
<dbReference type="VEuPathDB" id="AmoebaDB:FDP41_009100"/>
<dbReference type="OrthoDB" id="1431934at2759"/>
<dbReference type="VEuPathDB" id="AmoebaDB:NfTy_046210"/>
<dbReference type="VEuPathDB" id="AmoebaDB:NF0026620"/>
<dbReference type="GO" id="GO:0008270">
    <property type="term" value="F:zinc ion binding"/>
    <property type="evidence" value="ECO:0007669"/>
    <property type="project" value="UniProtKB-KW"/>
</dbReference>
<sequence>MYPFPPNQYYGKPPTASSSAVPVYHKNTTSNSTSTTFHSSHNSGECSICADEYSISPFVIHPCRTCTKRTVCDNCLVNYLDQRINNNHFREIRCIDENCNAVMDSSHILEYLRQLGGHRKNSLVDRYDRFLLNAFMSTQDGFIWCEHNCGDGFIHFEKEKAPIVTCKTCHRKTC</sequence>
<keyword evidence="8" id="KW-1185">Reference proteome</keyword>
<comment type="caution">
    <text evidence="6">The sequence shown here is derived from an EMBL/GenBank/DDBJ whole genome shotgun (WGS) entry which is preliminary data.</text>
</comment>
<dbReference type="EMBL" id="VFQX01000026">
    <property type="protein sequence ID" value="KAF0979493.1"/>
    <property type="molecule type" value="Genomic_DNA"/>
</dbReference>
<dbReference type="Proteomes" id="UP000444721">
    <property type="component" value="Unassembled WGS sequence"/>
</dbReference>
<proteinExistence type="predicted"/>
<dbReference type="Pfam" id="PF01485">
    <property type="entry name" value="IBR"/>
    <property type="match status" value="1"/>
</dbReference>
<evidence type="ECO:0000256" key="3">
    <source>
        <dbReference type="ARBA" id="ARBA00022786"/>
    </source>
</evidence>
<dbReference type="InterPro" id="IPR002867">
    <property type="entry name" value="IBR_dom"/>
</dbReference>
<reference evidence="6 8" key="1">
    <citation type="journal article" date="2019" name="Sci. Rep.">
        <title>Nanopore sequencing improves the draft genome of the human pathogenic amoeba Naegleria fowleri.</title>
        <authorList>
            <person name="Liechti N."/>
            <person name="Schurch N."/>
            <person name="Bruggmann R."/>
            <person name="Wittwer M."/>
        </authorList>
    </citation>
    <scope>NUCLEOTIDE SEQUENCE [LARGE SCALE GENOMIC DNA]</scope>
    <source>
        <strain evidence="6 8">ATCC 30894</strain>
    </source>
</reference>
<keyword evidence="2" id="KW-0863">Zinc-finger</keyword>
<dbReference type="Gene3D" id="3.30.40.10">
    <property type="entry name" value="Zinc/RING finger domain, C3HC4 (zinc finger)"/>
    <property type="match status" value="1"/>
</dbReference>
<gene>
    <name evidence="7" type="ORF">FDP41_001471</name>
    <name evidence="6" type="ORF">FDP41_009100</name>
</gene>
<protein>
    <recommendedName>
        <fullName evidence="5">IBR domain-containing protein</fullName>
    </recommendedName>
</protein>
<accession>A0A6A5BEB2</accession>
<keyword evidence="3" id="KW-0833">Ubl conjugation pathway</keyword>
<organism evidence="6 8">
    <name type="scientific">Naegleria fowleri</name>
    <name type="common">Brain eating amoeba</name>
    <dbReference type="NCBI Taxonomy" id="5763"/>
    <lineage>
        <taxon>Eukaryota</taxon>
        <taxon>Discoba</taxon>
        <taxon>Heterolobosea</taxon>
        <taxon>Tetramitia</taxon>
        <taxon>Eutetramitia</taxon>
        <taxon>Vahlkampfiidae</taxon>
        <taxon>Naegleria</taxon>
    </lineage>
</organism>
<name>A0A6A5BEB2_NAEFO</name>
<evidence type="ECO:0000313" key="7">
    <source>
        <dbReference type="EMBL" id="KAF0979493.1"/>
    </source>
</evidence>
<evidence type="ECO:0000256" key="4">
    <source>
        <dbReference type="ARBA" id="ARBA00022833"/>
    </source>
</evidence>
<evidence type="ECO:0000259" key="5">
    <source>
        <dbReference type="Pfam" id="PF01485"/>
    </source>
</evidence>
<dbReference type="EMBL" id="VFQX01000066">
    <property type="protein sequence ID" value="KAF0972851.1"/>
    <property type="molecule type" value="Genomic_DNA"/>
</dbReference>
<dbReference type="InterPro" id="IPR013083">
    <property type="entry name" value="Znf_RING/FYVE/PHD"/>
</dbReference>
<dbReference type="GeneID" id="68108689"/>
<dbReference type="VEuPathDB" id="AmoebaDB:FDP41_001471"/>
<evidence type="ECO:0000313" key="8">
    <source>
        <dbReference type="Proteomes" id="UP000444721"/>
    </source>
</evidence>
<keyword evidence="4" id="KW-0862">Zinc</keyword>